<keyword evidence="6 7" id="KW-0961">Cell wall biogenesis/degradation</keyword>
<sequence>MPDRPEPSPESGGDSLNDLFRSLPDPKQPEKPASANEGPTPGSRRAARAAAAREAKDQAARVAQGLPPETAPAAAGDGGLRATETRATSAAETADTATQAAPVVVTAEPRATLDDLFAQEEETTKPAKPQRRAGCLIALIIVLALVGGAVAGGVWVMNTYGDKINEVMGWGPPKDYEPGEATGEALVTISEGDSGADVSVALYRAGVTKTEDVFYDTLVDQGTSLTFFPGVYKFQQKMTAEAVIEAMQSGENKMENSALIREGLTVEATLQTIAESLAVPLDQLQAAAADPASFGVNAPSLEGWLFPALYEFAPESSAHDILAKLVERTRESLAAAGVPAGDEQRVLTIASIIEREARAQDDFYKVSRVIQNRLDQDMMLQMDSTAQYGYGELHKGSASTSEEAQHDDNPWNTYVVQGLPATPIANPGDLAIDAAMHPVAGPWLYFVTVNLDTGETVFTQTYEEHQAAIDKWRQWCTENPDSGC</sequence>
<comment type="catalytic activity">
    <reaction evidence="7">
        <text>a peptidoglycan chain = a peptidoglycan chain with N-acetyl-1,6-anhydromuramyl-[peptide] at the reducing end + a peptidoglycan chain with N-acetylglucosamine at the non-reducing end.</text>
        <dbReference type="EC" id="4.2.2.29"/>
    </reaction>
</comment>
<dbReference type="EMBL" id="CP082781">
    <property type="protein sequence ID" value="UGS27455.1"/>
    <property type="molecule type" value="Genomic_DNA"/>
</dbReference>
<reference evidence="9 10" key="1">
    <citation type="submission" date="2023-01" db="EMBL/GenBank/DDBJ databases">
        <title>Characterization of estradiol degrading bacteria Microbacterium sp. MZT7 and reveal degrading genes through genome analysis.</title>
        <authorList>
            <person name="Hao P."/>
            <person name="Gao Y."/>
        </authorList>
    </citation>
    <scope>NUCLEOTIDE SEQUENCE [LARGE SCALE GENOMIC DNA]</scope>
    <source>
        <strain evidence="9 10">MZT7</strain>
    </source>
</reference>
<dbReference type="Gene3D" id="3.30.1490.480">
    <property type="entry name" value="Endolytic murein transglycosylase"/>
    <property type="match status" value="1"/>
</dbReference>
<keyword evidence="4 7" id="KW-0472">Membrane</keyword>
<dbReference type="RefSeq" id="WP_231820811.1">
    <property type="nucleotide sequence ID" value="NZ_CP082781.1"/>
</dbReference>
<evidence type="ECO:0000313" key="9">
    <source>
        <dbReference type="EMBL" id="UGS27455.1"/>
    </source>
</evidence>
<evidence type="ECO:0000256" key="8">
    <source>
        <dbReference type="SAM" id="MobiDB-lite"/>
    </source>
</evidence>
<evidence type="ECO:0000256" key="6">
    <source>
        <dbReference type="ARBA" id="ARBA00023316"/>
    </source>
</evidence>
<feature type="region of interest" description="Disordered" evidence="8">
    <location>
        <begin position="1"/>
        <end position="100"/>
    </location>
</feature>
<dbReference type="EC" id="4.2.2.29" evidence="7"/>
<feature type="site" description="Important for catalytic activity" evidence="7">
    <location>
        <position position="356"/>
    </location>
</feature>
<evidence type="ECO:0000256" key="7">
    <source>
        <dbReference type="HAMAP-Rule" id="MF_02065"/>
    </source>
</evidence>
<keyword evidence="5 7" id="KW-0456">Lyase</keyword>
<protein>
    <recommendedName>
        <fullName evidence="7">Endolytic murein transglycosylase</fullName>
        <ecNumber evidence="7">4.2.2.29</ecNumber>
    </recommendedName>
    <alternativeName>
        <fullName evidence="7">Peptidoglycan lytic transglycosylase</fullName>
    </alternativeName>
    <alternativeName>
        <fullName evidence="7">Peptidoglycan polymerization terminase</fullName>
    </alternativeName>
</protein>
<accession>A0ABY3RWU2</accession>
<evidence type="ECO:0000256" key="5">
    <source>
        <dbReference type="ARBA" id="ARBA00023239"/>
    </source>
</evidence>
<dbReference type="NCBIfam" id="TIGR00247">
    <property type="entry name" value="endolytic transglycosylase MltG"/>
    <property type="match status" value="1"/>
</dbReference>
<keyword evidence="1 7" id="KW-1003">Cell membrane</keyword>
<dbReference type="Pfam" id="PF02618">
    <property type="entry name" value="YceG"/>
    <property type="match status" value="1"/>
</dbReference>
<evidence type="ECO:0000256" key="1">
    <source>
        <dbReference type="ARBA" id="ARBA00022475"/>
    </source>
</evidence>
<keyword evidence="10" id="KW-1185">Reference proteome</keyword>
<dbReference type="Proteomes" id="UP001199642">
    <property type="component" value="Chromosome"/>
</dbReference>
<organism evidence="9 10">
    <name type="scientific">Microbacterium resistens</name>
    <dbReference type="NCBI Taxonomy" id="156977"/>
    <lineage>
        <taxon>Bacteria</taxon>
        <taxon>Bacillati</taxon>
        <taxon>Actinomycetota</taxon>
        <taxon>Actinomycetes</taxon>
        <taxon>Micrococcales</taxon>
        <taxon>Microbacteriaceae</taxon>
        <taxon>Microbacterium</taxon>
    </lineage>
</organism>
<dbReference type="PANTHER" id="PTHR30518:SF2">
    <property type="entry name" value="ENDOLYTIC MUREIN TRANSGLYCOSYLASE"/>
    <property type="match status" value="1"/>
</dbReference>
<proteinExistence type="inferred from homology"/>
<evidence type="ECO:0000256" key="4">
    <source>
        <dbReference type="ARBA" id="ARBA00023136"/>
    </source>
</evidence>
<evidence type="ECO:0000256" key="2">
    <source>
        <dbReference type="ARBA" id="ARBA00022692"/>
    </source>
</evidence>
<comment type="subcellular location">
    <subcellularLocation>
        <location evidence="7">Cell membrane</location>
        <topology evidence="7">Single-pass membrane protein</topology>
    </subcellularLocation>
</comment>
<evidence type="ECO:0000313" key="10">
    <source>
        <dbReference type="Proteomes" id="UP001199642"/>
    </source>
</evidence>
<dbReference type="Gene3D" id="3.30.160.60">
    <property type="entry name" value="Classic Zinc Finger"/>
    <property type="match status" value="1"/>
</dbReference>
<comment type="function">
    <text evidence="7">Functions as a peptidoglycan terminase that cleaves nascent peptidoglycan strands endolytically to terminate their elongation.</text>
</comment>
<evidence type="ECO:0000256" key="3">
    <source>
        <dbReference type="ARBA" id="ARBA00022989"/>
    </source>
</evidence>
<gene>
    <name evidence="7 9" type="primary">mltG</name>
    <name evidence="9" type="ORF">K8F61_04445</name>
</gene>
<feature type="compositionally biased region" description="Low complexity" evidence="8">
    <location>
        <begin position="85"/>
        <end position="100"/>
    </location>
</feature>
<comment type="similarity">
    <text evidence="7">Belongs to the transglycosylase MltG family.</text>
</comment>
<dbReference type="PANTHER" id="PTHR30518">
    <property type="entry name" value="ENDOLYTIC MUREIN TRANSGLYCOSYLASE"/>
    <property type="match status" value="1"/>
</dbReference>
<name>A0ABY3RWU2_9MICO</name>
<keyword evidence="2 7" id="KW-0812">Transmembrane</keyword>
<dbReference type="HAMAP" id="MF_02065">
    <property type="entry name" value="MltG"/>
    <property type="match status" value="1"/>
</dbReference>
<dbReference type="InterPro" id="IPR003770">
    <property type="entry name" value="MLTG-like"/>
</dbReference>
<feature type="transmembrane region" description="Helical" evidence="7">
    <location>
        <begin position="135"/>
        <end position="157"/>
    </location>
</feature>
<keyword evidence="3 7" id="KW-1133">Transmembrane helix</keyword>